<evidence type="ECO:0000313" key="1">
    <source>
        <dbReference type="EMBL" id="MED6252386.1"/>
    </source>
</evidence>
<reference evidence="1 2" key="1">
    <citation type="submission" date="2021-07" db="EMBL/GenBank/DDBJ databases">
        <authorList>
            <person name="Palmer J.M."/>
        </authorList>
    </citation>
    <scope>NUCLEOTIDE SEQUENCE [LARGE SCALE GENOMIC DNA]</scope>
    <source>
        <strain evidence="1 2">AT_MEX2019</strain>
        <tissue evidence="1">Muscle</tissue>
    </source>
</reference>
<comment type="caution">
    <text evidence="1">The sequence shown here is derived from an EMBL/GenBank/DDBJ whole genome shotgun (WGS) entry which is preliminary data.</text>
</comment>
<evidence type="ECO:0000313" key="2">
    <source>
        <dbReference type="Proteomes" id="UP001345963"/>
    </source>
</evidence>
<protein>
    <submittedName>
        <fullName evidence="1">Uncharacterized protein</fullName>
    </submittedName>
</protein>
<proteinExistence type="predicted"/>
<keyword evidence="2" id="KW-1185">Reference proteome</keyword>
<dbReference type="Proteomes" id="UP001345963">
    <property type="component" value="Unassembled WGS sequence"/>
</dbReference>
<dbReference type="EMBL" id="JAHUTI010061409">
    <property type="protein sequence ID" value="MED6252386.1"/>
    <property type="molecule type" value="Genomic_DNA"/>
</dbReference>
<accession>A0ABU7BPJ7</accession>
<gene>
    <name evidence="1" type="ORF">ATANTOWER_010958</name>
</gene>
<organism evidence="1 2">
    <name type="scientific">Ataeniobius toweri</name>
    <dbReference type="NCBI Taxonomy" id="208326"/>
    <lineage>
        <taxon>Eukaryota</taxon>
        <taxon>Metazoa</taxon>
        <taxon>Chordata</taxon>
        <taxon>Craniata</taxon>
        <taxon>Vertebrata</taxon>
        <taxon>Euteleostomi</taxon>
        <taxon>Actinopterygii</taxon>
        <taxon>Neopterygii</taxon>
        <taxon>Teleostei</taxon>
        <taxon>Neoteleostei</taxon>
        <taxon>Acanthomorphata</taxon>
        <taxon>Ovalentaria</taxon>
        <taxon>Atherinomorphae</taxon>
        <taxon>Cyprinodontiformes</taxon>
        <taxon>Goodeidae</taxon>
        <taxon>Ataeniobius</taxon>
    </lineage>
</organism>
<sequence>MNKTKCYLHFKQIKEEFHRITNKNLIDDFRACLNQHTPRLLQIYQARRTAIPPEMDQLLGRLDEEISRITLHQQTAALKGLPLYLRDSDEKLFKNCLVSNKKTDYCQI</sequence>
<name>A0ABU7BPJ7_9TELE</name>